<proteinExistence type="inferred from homology"/>
<dbReference type="Proteomes" id="UP000738359">
    <property type="component" value="Unassembled WGS sequence"/>
</dbReference>
<dbReference type="Pfam" id="PF08939">
    <property type="entry name" value="Bles03"/>
    <property type="match status" value="1"/>
</dbReference>
<dbReference type="PANTHER" id="PTHR31977:SF1">
    <property type="entry name" value="UPF0696 PROTEIN C11ORF68"/>
    <property type="match status" value="1"/>
</dbReference>
<dbReference type="PANTHER" id="PTHR31977">
    <property type="entry name" value="UPF0696 PROTEIN C11ORF68"/>
    <property type="match status" value="1"/>
</dbReference>
<sequence length="146" mass="16402">MPKAPATLPSVPSQTVTDYWLWARSTSKPFPSGPRSGKWILFIPKAILDAKWATVKRLVEQDQLGGLAKCSTAMANPNATSSMVGVIIVYTSDFENQEEVYDVAVKLHEALEYKRTMYYKTDQQTHAGLYAKNGSKKNHIYKYPLD</sequence>
<gene>
    <name evidence="2" type="ORF">BGZ70_010051</name>
</gene>
<accession>A0A9P6JD65</accession>
<keyword evidence="3" id="KW-1185">Reference proteome</keyword>
<dbReference type="AlphaFoldDB" id="A0A9P6JD65"/>
<protein>
    <submittedName>
        <fullName evidence="2">Uncharacterized protein</fullName>
    </submittedName>
</protein>
<comment type="similarity">
    <text evidence="1">Belongs to the UPF0696 family.</text>
</comment>
<dbReference type="OrthoDB" id="10067381at2759"/>
<dbReference type="InterPro" id="IPR015034">
    <property type="entry name" value="Bles03"/>
</dbReference>
<organism evidence="2 3">
    <name type="scientific">Mortierella alpina</name>
    <name type="common">Oleaginous fungus</name>
    <name type="synonym">Mortierella renispora</name>
    <dbReference type="NCBI Taxonomy" id="64518"/>
    <lineage>
        <taxon>Eukaryota</taxon>
        <taxon>Fungi</taxon>
        <taxon>Fungi incertae sedis</taxon>
        <taxon>Mucoromycota</taxon>
        <taxon>Mortierellomycotina</taxon>
        <taxon>Mortierellomycetes</taxon>
        <taxon>Mortierellales</taxon>
        <taxon>Mortierellaceae</taxon>
        <taxon>Mortierella</taxon>
    </lineage>
</organism>
<name>A0A9P6JD65_MORAP</name>
<evidence type="ECO:0000256" key="1">
    <source>
        <dbReference type="ARBA" id="ARBA00010568"/>
    </source>
</evidence>
<dbReference type="SUPFAM" id="SSF55418">
    <property type="entry name" value="eIF4e-like"/>
    <property type="match status" value="1"/>
</dbReference>
<dbReference type="Gene3D" id="3.30.760.10">
    <property type="entry name" value="RNA Cap, Translation Initiation Factor Eif4e"/>
    <property type="match status" value="1"/>
</dbReference>
<reference evidence="2" key="1">
    <citation type="journal article" date="2020" name="Fungal Divers.">
        <title>Resolving the Mortierellaceae phylogeny through synthesis of multi-gene phylogenetics and phylogenomics.</title>
        <authorList>
            <person name="Vandepol N."/>
            <person name="Liber J."/>
            <person name="Desiro A."/>
            <person name="Na H."/>
            <person name="Kennedy M."/>
            <person name="Barry K."/>
            <person name="Grigoriev I.V."/>
            <person name="Miller A.N."/>
            <person name="O'Donnell K."/>
            <person name="Stajich J.E."/>
            <person name="Bonito G."/>
        </authorList>
    </citation>
    <scope>NUCLEOTIDE SEQUENCE</scope>
    <source>
        <strain evidence="2">CK1249</strain>
    </source>
</reference>
<comment type="caution">
    <text evidence="2">The sequence shown here is derived from an EMBL/GenBank/DDBJ whole genome shotgun (WGS) entry which is preliminary data.</text>
</comment>
<dbReference type="EMBL" id="JAAAHY010000087">
    <property type="protein sequence ID" value="KAF9967297.1"/>
    <property type="molecule type" value="Genomic_DNA"/>
</dbReference>
<dbReference type="InterPro" id="IPR023398">
    <property type="entry name" value="TIF_eIF4e-like"/>
</dbReference>
<evidence type="ECO:0000313" key="3">
    <source>
        <dbReference type="Proteomes" id="UP000738359"/>
    </source>
</evidence>
<evidence type="ECO:0000313" key="2">
    <source>
        <dbReference type="EMBL" id="KAF9967297.1"/>
    </source>
</evidence>